<dbReference type="EMBL" id="QPII01000008">
    <property type="protein sequence ID" value="RCV88809.1"/>
    <property type="molecule type" value="Genomic_DNA"/>
</dbReference>
<accession>A0A368TVH8</accession>
<proteinExistence type="predicted"/>
<evidence type="ECO:0000313" key="1">
    <source>
        <dbReference type="EMBL" id="RCV88809.1"/>
    </source>
</evidence>
<dbReference type="OrthoDB" id="9781888at2"/>
<dbReference type="GO" id="GO:1990281">
    <property type="term" value="C:efflux pump complex"/>
    <property type="evidence" value="ECO:0007669"/>
    <property type="project" value="TreeGrafter"/>
</dbReference>
<dbReference type="AlphaFoldDB" id="A0A368TVH8"/>
<evidence type="ECO:0008006" key="3">
    <source>
        <dbReference type="Google" id="ProtNLM"/>
    </source>
</evidence>
<sequence>MIRQRALLLLLICVLGFAAVVAGYLLHAIRSDVERALPASPSLISPPSVAVLHVAAARHKARVKGYGEVRSRDALTLVAQVSDQMSELAKDFETGHEVAQATLLARQEALGSYDQAGSEIAAFYRIDRVEVAVPLSPSAWGKLPNDLALTEARWPVELIEVETGERWLGYVQRIECQLDETRERSLIVAIDRPLERSLDLLPGTFVEVNLTGRSMPGVWKIPAASLSQHGEVWYVHKDGTLDSFAAQVLFVDEEAIYVSVPEHLVDAPQQVIMRPLNSYRPGMTVNALEVGADAFNG</sequence>
<dbReference type="RefSeq" id="WP_114479211.1">
    <property type="nucleotide sequence ID" value="NZ_QPII01000008.1"/>
</dbReference>
<evidence type="ECO:0000313" key="2">
    <source>
        <dbReference type="Proteomes" id="UP000252405"/>
    </source>
</evidence>
<keyword evidence="2" id="KW-1185">Reference proteome</keyword>
<reference evidence="1 2" key="1">
    <citation type="submission" date="2018-07" db="EMBL/GenBank/DDBJ databases">
        <title>Halomonas montanilacus sp. nov., isolated from Lake Pengyan on Tibetan Plateau.</title>
        <authorList>
            <person name="Lu H."/>
            <person name="Xing P."/>
            <person name="Wu Q."/>
        </authorList>
    </citation>
    <scope>NUCLEOTIDE SEQUENCE [LARGE SCALE GENOMIC DNA]</scope>
    <source>
        <strain evidence="1 2">PYC7W</strain>
    </source>
</reference>
<dbReference type="GO" id="GO:0015562">
    <property type="term" value="F:efflux transmembrane transporter activity"/>
    <property type="evidence" value="ECO:0007669"/>
    <property type="project" value="TreeGrafter"/>
</dbReference>
<name>A0A368TVH8_9GAMM</name>
<dbReference type="Proteomes" id="UP000252405">
    <property type="component" value="Unassembled WGS sequence"/>
</dbReference>
<gene>
    <name evidence="1" type="ORF">DU505_11900</name>
</gene>
<organism evidence="1 2">
    <name type="scientific">Billgrantia montanilacus</name>
    <dbReference type="NCBI Taxonomy" id="2282305"/>
    <lineage>
        <taxon>Bacteria</taxon>
        <taxon>Pseudomonadati</taxon>
        <taxon>Pseudomonadota</taxon>
        <taxon>Gammaproteobacteria</taxon>
        <taxon>Oceanospirillales</taxon>
        <taxon>Halomonadaceae</taxon>
        <taxon>Billgrantia</taxon>
    </lineage>
</organism>
<dbReference type="PANTHER" id="PTHR30469:SF20">
    <property type="entry name" value="EFFLUX RND TRANSPORTER PERIPLASMIC ADAPTOR SUBUNIT"/>
    <property type="match status" value="1"/>
</dbReference>
<comment type="caution">
    <text evidence="1">The sequence shown here is derived from an EMBL/GenBank/DDBJ whole genome shotgun (WGS) entry which is preliminary data.</text>
</comment>
<protein>
    <recommendedName>
        <fullName evidence="3">HlyD family secretion protein</fullName>
    </recommendedName>
</protein>
<dbReference type="PANTHER" id="PTHR30469">
    <property type="entry name" value="MULTIDRUG RESISTANCE PROTEIN MDTA"/>
    <property type="match status" value="1"/>
</dbReference>